<name>A0A1M4RZC9_9ACTO</name>
<dbReference type="Proteomes" id="UP000184291">
    <property type="component" value="Unassembled WGS sequence"/>
</dbReference>
<dbReference type="Pfam" id="PF07859">
    <property type="entry name" value="Abhydrolase_3"/>
    <property type="match status" value="1"/>
</dbReference>
<keyword evidence="1 3" id="KW-0378">Hydrolase</keyword>
<gene>
    <name evidence="3" type="ORF">ACGLYG10_1476</name>
</gene>
<evidence type="ECO:0000259" key="2">
    <source>
        <dbReference type="Pfam" id="PF07859"/>
    </source>
</evidence>
<evidence type="ECO:0000313" key="3">
    <source>
        <dbReference type="EMBL" id="SHE25260.1"/>
    </source>
</evidence>
<dbReference type="PANTHER" id="PTHR48081:SF8">
    <property type="entry name" value="ALPHA_BETA HYDROLASE FOLD-3 DOMAIN-CONTAINING PROTEIN-RELATED"/>
    <property type="match status" value="1"/>
</dbReference>
<dbReference type="SUPFAM" id="SSF53474">
    <property type="entry name" value="alpha/beta-Hydrolases"/>
    <property type="match status" value="1"/>
</dbReference>
<protein>
    <submittedName>
        <fullName evidence="3">Alpha/beta hydrolase fold-3</fullName>
    </submittedName>
</protein>
<keyword evidence="4" id="KW-1185">Reference proteome</keyword>
<dbReference type="InterPro" id="IPR013094">
    <property type="entry name" value="AB_hydrolase_3"/>
</dbReference>
<dbReference type="STRING" id="1892869.ACGLYG10_1476"/>
<dbReference type="OrthoDB" id="3181909at2"/>
<dbReference type="AlphaFoldDB" id="A0A1M4RZC9"/>
<organism evidence="3 4">
    <name type="scientific">Actinomyces glycerinitolerans</name>
    <dbReference type="NCBI Taxonomy" id="1892869"/>
    <lineage>
        <taxon>Bacteria</taxon>
        <taxon>Bacillati</taxon>
        <taxon>Actinomycetota</taxon>
        <taxon>Actinomycetes</taxon>
        <taxon>Actinomycetales</taxon>
        <taxon>Actinomycetaceae</taxon>
        <taxon>Actinomyces</taxon>
    </lineage>
</organism>
<evidence type="ECO:0000313" key="4">
    <source>
        <dbReference type="Proteomes" id="UP000184291"/>
    </source>
</evidence>
<feature type="domain" description="Alpha/beta hydrolase fold-3" evidence="2">
    <location>
        <begin position="102"/>
        <end position="269"/>
    </location>
</feature>
<dbReference type="PANTHER" id="PTHR48081">
    <property type="entry name" value="AB HYDROLASE SUPERFAMILY PROTEIN C4A8.06C"/>
    <property type="match status" value="1"/>
</dbReference>
<dbReference type="GO" id="GO:0016787">
    <property type="term" value="F:hydrolase activity"/>
    <property type="evidence" value="ECO:0007669"/>
    <property type="project" value="UniProtKB-KW"/>
</dbReference>
<accession>A0A1M4RZC9</accession>
<dbReference type="InterPro" id="IPR050300">
    <property type="entry name" value="GDXG_lipolytic_enzyme"/>
</dbReference>
<dbReference type="EMBL" id="FQTT01000010">
    <property type="protein sequence ID" value="SHE25260.1"/>
    <property type="molecule type" value="Genomic_DNA"/>
</dbReference>
<proteinExistence type="predicted"/>
<sequence>MSTEVSGPARRGGGVQWRDTAVPTRHGEVTVRLWTPDSGIPSEPVVVWLHGSAYIRGAINMPEAMSVAGHLSRRGCTVAVVDYSLAEHIPAGDEWPWPPRAAAGIRFPVPIDEVVDVCAALPSLAGVTSVWYLGGASAGASVALSAAQRLRDEGGQLPAGIPLVYPTAHSVLPPMTPELRNKYLRIPFEQRYSPLRVHLMNLNFVGTEDRMEEPYAFPGDGDLSGLPPVYVLNSELDGLRASGQTLAASLAAAGNDVVQFCEPEALHGHLNTPELVVSDRSLARIDAWMTLIEANARASGLGM</sequence>
<evidence type="ECO:0000256" key="1">
    <source>
        <dbReference type="ARBA" id="ARBA00022801"/>
    </source>
</evidence>
<dbReference type="Gene3D" id="3.40.50.1820">
    <property type="entry name" value="alpha/beta hydrolase"/>
    <property type="match status" value="1"/>
</dbReference>
<dbReference type="InterPro" id="IPR029058">
    <property type="entry name" value="AB_hydrolase_fold"/>
</dbReference>
<reference evidence="4" key="1">
    <citation type="submission" date="2016-09" db="EMBL/GenBank/DDBJ databases">
        <authorList>
            <person name="Strepis N."/>
        </authorList>
    </citation>
    <scope>NUCLEOTIDE SEQUENCE [LARGE SCALE GENOMIC DNA]</scope>
</reference>